<feature type="domain" description="CRIB" evidence="3">
    <location>
        <begin position="35"/>
        <end position="69"/>
    </location>
</feature>
<dbReference type="AlphaFoldDB" id="A0A426ZGS5"/>
<dbReference type="InterPro" id="IPR044785">
    <property type="entry name" value="RopGAP1-5"/>
</dbReference>
<name>A0A426ZGS5_ENSVE</name>
<reference evidence="4 5" key="1">
    <citation type="journal article" date="2014" name="Agronomy (Basel)">
        <title>A Draft Genome Sequence for Ensete ventricosum, the Drought-Tolerant Tree Against Hunger.</title>
        <authorList>
            <person name="Harrison J."/>
            <person name="Moore K.A."/>
            <person name="Paszkiewicz K."/>
            <person name="Jones T."/>
            <person name="Grant M."/>
            <person name="Ambacheew D."/>
            <person name="Muzemil S."/>
            <person name="Studholme D.J."/>
        </authorList>
    </citation>
    <scope>NUCLEOTIDE SEQUENCE [LARGE SCALE GENOMIC DNA]</scope>
</reference>
<evidence type="ECO:0000256" key="1">
    <source>
        <dbReference type="ARBA" id="ARBA00022468"/>
    </source>
</evidence>
<dbReference type="Gene3D" id="3.90.810.10">
    <property type="entry name" value="CRIB domain"/>
    <property type="match status" value="1"/>
</dbReference>
<dbReference type="InterPro" id="IPR000095">
    <property type="entry name" value="CRIB_dom"/>
</dbReference>
<sequence length="160" mass="17262">MAVLVAALRKSLVMCSVGAGEDGACRRTSPASMEIGCPSDVQHVAHVTFDRFDGFLGLPVELEPEVPRRVPSARSVFSFPFFVGHTRARSTVPTPGRPQRQVDRTYAGSATPTLGLPYLRRVGHAALDKESFNSEKKGETVGCDLDAVEDKEVEGGMDRS</sequence>
<protein>
    <recommendedName>
        <fullName evidence="3">CRIB domain-containing protein</fullName>
    </recommendedName>
</protein>
<feature type="signal peptide" evidence="2">
    <location>
        <begin position="1"/>
        <end position="15"/>
    </location>
</feature>
<feature type="non-terminal residue" evidence="4">
    <location>
        <position position="160"/>
    </location>
</feature>
<dbReference type="SMART" id="SM00285">
    <property type="entry name" value="PBD"/>
    <property type="match status" value="1"/>
</dbReference>
<dbReference type="PANTHER" id="PTHR23177">
    <property type="entry name" value="MKIAA1688 PROTEIN"/>
    <property type="match status" value="1"/>
</dbReference>
<keyword evidence="2" id="KW-0732">Signal</keyword>
<dbReference type="Proteomes" id="UP000287651">
    <property type="component" value="Unassembled WGS sequence"/>
</dbReference>
<dbReference type="PANTHER" id="PTHR23177:SF64">
    <property type="entry name" value="RHO GTPASE-ACTIVATING PROTEIN 1"/>
    <property type="match status" value="1"/>
</dbReference>
<dbReference type="GO" id="GO:0005096">
    <property type="term" value="F:GTPase activator activity"/>
    <property type="evidence" value="ECO:0007669"/>
    <property type="project" value="UniProtKB-KW"/>
</dbReference>
<organism evidence="4 5">
    <name type="scientific">Ensete ventricosum</name>
    <name type="common">Abyssinian banana</name>
    <name type="synonym">Musa ensete</name>
    <dbReference type="NCBI Taxonomy" id="4639"/>
    <lineage>
        <taxon>Eukaryota</taxon>
        <taxon>Viridiplantae</taxon>
        <taxon>Streptophyta</taxon>
        <taxon>Embryophyta</taxon>
        <taxon>Tracheophyta</taxon>
        <taxon>Spermatophyta</taxon>
        <taxon>Magnoliopsida</taxon>
        <taxon>Liliopsida</taxon>
        <taxon>Zingiberales</taxon>
        <taxon>Musaceae</taxon>
        <taxon>Ensete</taxon>
    </lineage>
</organism>
<evidence type="ECO:0000259" key="3">
    <source>
        <dbReference type="SMART" id="SM00285"/>
    </source>
</evidence>
<gene>
    <name evidence="4" type="ORF">B296_00006238</name>
</gene>
<dbReference type="CDD" id="cd00132">
    <property type="entry name" value="CRIB"/>
    <property type="match status" value="1"/>
</dbReference>
<evidence type="ECO:0000256" key="2">
    <source>
        <dbReference type="SAM" id="SignalP"/>
    </source>
</evidence>
<comment type="caution">
    <text evidence="4">The sequence shown here is derived from an EMBL/GenBank/DDBJ whole genome shotgun (WGS) entry which is preliminary data.</text>
</comment>
<evidence type="ECO:0000313" key="4">
    <source>
        <dbReference type="EMBL" id="RRT63176.1"/>
    </source>
</evidence>
<proteinExistence type="predicted"/>
<accession>A0A426ZGS5</accession>
<evidence type="ECO:0000313" key="5">
    <source>
        <dbReference type="Proteomes" id="UP000287651"/>
    </source>
</evidence>
<feature type="chain" id="PRO_5019583657" description="CRIB domain-containing protein" evidence="2">
    <location>
        <begin position="16"/>
        <end position="160"/>
    </location>
</feature>
<keyword evidence="1" id="KW-0343">GTPase activation</keyword>
<dbReference type="EMBL" id="AMZH03006692">
    <property type="protein sequence ID" value="RRT63176.1"/>
    <property type="molecule type" value="Genomic_DNA"/>
</dbReference>
<dbReference type="Pfam" id="PF00786">
    <property type="entry name" value="PBD"/>
    <property type="match status" value="1"/>
</dbReference>
<dbReference type="InterPro" id="IPR036936">
    <property type="entry name" value="CRIB_dom_sf"/>
</dbReference>